<name>A0A2W1BP18_HELAM</name>
<reference evidence="3 4" key="1">
    <citation type="journal article" date="2017" name="BMC Biol.">
        <title>Genomic innovations, transcriptional plasticity and gene loss underlying the evolution and divergence of two highly polyphagous and invasive Helicoverpa pest species.</title>
        <authorList>
            <person name="Pearce S.L."/>
            <person name="Clarke D.F."/>
            <person name="East P.D."/>
            <person name="Elfekih S."/>
            <person name="Gordon K.H."/>
            <person name="Jermiin L.S."/>
            <person name="McGaughran A."/>
            <person name="Oakeshott J.G."/>
            <person name="Papanikolaou A."/>
            <person name="Perera O.P."/>
            <person name="Rane R.V."/>
            <person name="Richards S."/>
            <person name="Tay W.T."/>
            <person name="Walsh T.K."/>
            <person name="Anderson A."/>
            <person name="Anderson C.J."/>
            <person name="Asgari S."/>
            <person name="Board P.G."/>
            <person name="Bretschneider A."/>
            <person name="Campbell P.M."/>
            <person name="Chertemps T."/>
            <person name="Christeller J.T."/>
            <person name="Coppin C.W."/>
            <person name="Downes S.J."/>
            <person name="Duan G."/>
            <person name="Farnsworth C.A."/>
            <person name="Good R.T."/>
            <person name="Han L.B."/>
            <person name="Han Y.C."/>
            <person name="Hatje K."/>
            <person name="Horne I."/>
            <person name="Huang Y.P."/>
            <person name="Hughes D.S."/>
            <person name="Jacquin-Joly E."/>
            <person name="James W."/>
            <person name="Jhangiani S."/>
            <person name="Kollmar M."/>
            <person name="Kuwar S.S."/>
            <person name="Li S."/>
            <person name="Liu N.Y."/>
            <person name="Maibeche M.T."/>
            <person name="Miller J.R."/>
            <person name="Montagne N."/>
            <person name="Perry T."/>
            <person name="Qu J."/>
            <person name="Song S.V."/>
            <person name="Sutton G.G."/>
            <person name="Vogel H."/>
            <person name="Walenz B.P."/>
            <person name="Xu W."/>
            <person name="Zhang H.J."/>
            <person name="Zou Z."/>
            <person name="Batterham P."/>
            <person name="Edwards O.R."/>
            <person name="Feyereisen R."/>
            <person name="Gibbs R.A."/>
            <person name="Heckel D.G."/>
            <person name="McGrath A."/>
            <person name="Robin C."/>
            <person name="Scherer S.E."/>
            <person name="Worley K.C."/>
            <person name="Wu Y.D."/>
        </authorList>
    </citation>
    <scope>NUCLEOTIDE SEQUENCE [LARGE SCALE GENOMIC DNA]</scope>
    <source>
        <strain evidence="3">Harm_GR_Male_#8</strain>
        <tissue evidence="3">Whole organism</tissue>
    </source>
</reference>
<sequence length="230" mass="26436">MLGTLPYFILVLIFAHVVTSFVFNETAALNKVEKNDLAVLTRRQGRGKKSQSTSSESIRGSGRGSGGSKNSDDDESLKEEFSEQSSTDTDEKKRTRDKKDRAPKSTVERKGWRKWHRKCTRCAEDMRKKWRDPSIKWICGAYQRARRTFKSLCMMYYRNCQDGTMFTKIADHRCENGSGQIRPYNHHFFYDYNVALTGEGSAVASETTESEPSESSWDTSRINKLPPLRF</sequence>
<keyword evidence="2" id="KW-0812">Transmembrane</keyword>
<evidence type="ECO:0000313" key="4">
    <source>
        <dbReference type="Proteomes" id="UP000249218"/>
    </source>
</evidence>
<feature type="transmembrane region" description="Helical" evidence="2">
    <location>
        <begin position="6"/>
        <end position="24"/>
    </location>
</feature>
<proteinExistence type="predicted"/>
<feature type="compositionally biased region" description="Low complexity" evidence="1">
    <location>
        <begin position="50"/>
        <end position="60"/>
    </location>
</feature>
<feature type="compositionally biased region" description="Basic and acidic residues" evidence="1">
    <location>
        <begin position="89"/>
        <end position="109"/>
    </location>
</feature>
<dbReference type="EMBL" id="KZ149948">
    <property type="protein sequence ID" value="PZC76708.1"/>
    <property type="molecule type" value="Genomic_DNA"/>
</dbReference>
<evidence type="ECO:0000256" key="1">
    <source>
        <dbReference type="SAM" id="MobiDB-lite"/>
    </source>
</evidence>
<gene>
    <name evidence="3" type="primary">HaOG204303</name>
    <name evidence="3" type="ORF">B5X24_HaOG204303</name>
</gene>
<keyword evidence="2" id="KW-0472">Membrane</keyword>
<evidence type="ECO:0000256" key="2">
    <source>
        <dbReference type="SAM" id="Phobius"/>
    </source>
</evidence>
<feature type="region of interest" description="Disordered" evidence="1">
    <location>
        <begin position="42"/>
        <end position="109"/>
    </location>
</feature>
<accession>A0A2W1BP18</accession>
<organism evidence="3 4">
    <name type="scientific">Helicoverpa armigera</name>
    <name type="common">Cotton bollworm</name>
    <name type="synonym">Heliothis armigera</name>
    <dbReference type="NCBI Taxonomy" id="29058"/>
    <lineage>
        <taxon>Eukaryota</taxon>
        <taxon>Metazoa</taxon>
        <taxon>Ecdysozoa</taxon>
        <taxon>Arthropoda</taxon>
        <taxon>Hexapoda</taxon>
        <taxon>Insecta</taxon>
        <taxon>Pterygota</taxon>
        <taxon>Neoptera</taxon>
        <taxon>Endopterygota</taxon>
        <taxon>Lepidoptera</taxon>
        <taxon>Glossata</taxon>
        <taxon>Ditrysia</taxon>
        <taxon>Noctuoidea</taxon>
        <taxon>Noctuidae</taxon>
        <taxon>Heliothinae</taxon>
        <taxon>Helicoverpa</taxon>
    </lineage>
</organism>
<feature type="region of interest" description="Disordered" evidence="1">
    <location>
        <begin position="203"/>
        <end position="230"/>
    </location>
</feature>
<dbReference type="AlphaFoldDB" id="A0A2W1BP18"/>
<protein>
    <recommendedName>
        <fullName evidence="5">Kazal-like domain-containing protein</fullName>
    </recommendedName>
</protein>
<dbReference type="Proteomes" id="UP000249218">
    <property type="component" value="Unassembled WGS sequence"/>
</dbReference>
<evidence type="ECO:0008006" key="5">
    <source>
        <dbReference type="Google" id="ProtNLM"/>
    </source>
</evidence>
<dbReference type="OrthoDB" id="7493181at2759"/>
<evidence type="ECO:0000313" key="3">
    <source>
        <dbReference type="EMBL" id="PZC76708.1"/>
    </source>
</evidence>
<dbReference type="OMA" id="KWHRKCT"/>
<keyword evidence="4" id="KW-1185">Reference proteome</keyword>
<keyword evidence="2" id="KW-1133">Transmembrane helix</keyword>